<dbReference type="EMBL" id="JANPWB010000004">
    <property type="protein sequence ID" value="KAJ1194769.1"/>
    <property type="molecule type" value="Genomic_DNA"/>
</dbReference>
<proteinExistence type="predicted"/>
<evidence type="ECO:0000313" key="3">
    <source>
        <dbReference type="Proteomes" id="UP001066276"/>
    </source>
</evidence>
<dbReference type="AlphaFoldDB" id="A0AAV7V3M1"/>
<comment type="caution">
    <text evidence="2">The sequence shown here is derived from an EMBL/GenBank/DDBJ whole genome shotgun (WGS) entry which is preliminary data.</text>
</comment>
<gene>
    <name evidence="2" type="ORF">NDU88_004055</name>
</gene>
<sequence length="110" mass="11958">MGRHKQAAPSQRNTLEDCTNSTPLPQHQAQQGGLRDKQTTAASAKEPSCAELIAAIEGLRVAFKGKIETVALEVNLLLAELRKVSDKVRVVKGSIVELQTEVTTLRRQLA</sequence>
<reference evidence="2" key="1">
    <citation type="journal article" date="2022" name="bioRxiv">
        <title>Sequencing and chromosome-scale assembly of the giantPleurodeles waltlgenome.</title>
        <authorList>
            <person name="Brown T."/>
            <person name="Elewa A."/>
            <person name="Iarovenko S."/>
            <person name="Subramanian E."/>
            <person name="Araus A.J."/>
            <person name="Petzold A."/>
            <person name="Susuki M."/>
            <person name="Suzuki K.-i.T."/>
            <person name="Hayashi T."/>
            <person name="Toyoda A."/>
            <person name="Oliveira C."/>
            <person name="Osipova E."/>
            <person name="Leigh N.D."/>
            <person name="Simon A."/>
            <person name="Yun M.H."/>
        </authorList>
    </citation>
    <scope>NUCLEOTIDE SEQUENCE</scope>
    <source>
        <strain evidence="2">20211129_DDA</strain>
        <tissue evidence="2">Liver</tissue>
    </source>
</reference>
<dbReference type="Proteomes" id="UP001066276">
    <property type="component" value="Chromosome 2_2"/>
</dbReference>
<organism evidence="2 3">
    <name type="scientific">Pleurodeles waltl</name>
    <name type="common">Iberian ribbed newt</name>
    <dbReference type="NCBI Taxonomy" id="8319"/>
    <lineage>
        <taxon>Eukaryota</taxon>
        <taxon>Metazoa</taxon>
        <taxon>Chordata</taxon>
        <taxon>Craniata</taxon>
        <taxon>Vertebrata</taxon>
        <taxon>Euteleostomi</taxon>
        <taxon>Amphibia</taxon>
        <taxon>Batrachia</taxon>
        <taxon>Caudata</taxon>
        <taxon>Salamandroidea</taxon>
        <taxon>Salamandridae</taxon>
        <taxon>Pleurodelinae</taxon>
        <taxon>Pleurodeles</taxon>
    </lineage>
</organism>
<feature type="compositionally biased region" description="Polar residues" evidence="1">
    <location>
        <begin position="8"/>
        <end position="31"/>
    </location>
</feature>
<accession>A0AAV7V3M1</accession>
<keyword evidence="3" id="KW-1185">Reference proteome</keyword>
<evidence type="ECO:0000313" key="2">
    <source>
        <dbReference type="EMBL" id="KAJ1194769.1"/>
    </source>
</evidence>
<evidence type="ECO:0000256" key="1">
    <source>
        <dbReference type="SAM" id="MobiDB-lite"/>
    </source>
</evidence>
<name>A0AAV7V3M1_PLEWA</name>
<feature type="region of interest" description="Disordered" evidence="1">
    <location>
        <begin position="1"/>
        <end position="42"/>
    </location>
</feature>
<protein>
    <submittedName>
        <fullName evidence="2">Uncharacterized protein</fullName>
    </submittedName>
</protein>